<evidence type="ECO:0000256" key="1">
    <source>
        <dbReference type="ARBA" id="ARBA00008136"/>
    </source>
</evidence>
<evidence type="ECO:0000256" key="8">
    <source>
        <dbReference type="RuleBase" id="RU364100"/>
    </source>
</evidence>
<dbReference type="SUPFAM" id="SSF143081">
    <property type="entry name" value="BB1717-like"/>
    <property type="match status" value="1"/>
</dbReference>
<dbReference type="Proteomes" id="UP001451571">
    <property type="component" value="Chromosome"/>
</dbReference>
<evidence type="ECO:0000256" key="5">
    <source>
        <dbReference type="ARBA" id="ARBA00023124"/>
    </source>
</evidence>
<dbReference type="InterPro" id="IPR036590">
    <property type="entry name" value="SRAP-like"/>
</dbReference>
<keyword evidence="6" id="KW-0238">DNA-binding</keyword>
<evidence type="ECO:0000313" key="10">
    <source>
        <dbReference type="Proteomes" id="UP001451571"/>
    </source>
</evidence>
<name>A0ABZ3EVE4_9FIRM</name>
<dbReference type="PANTHER" id="PTHR13604">
    <property type="entry name" value="DC12-RELATED"/>
    <property type="match status" value="1"/>
</dbReference>
<keyword evidence="4 8" id="KW-0378">Hydrolase</keyword>
<dbReference type="RefSeq" id="WP_342757064.1">
    <property type="nucleotide sequence ID" value="NZ_CP146256.1"/>
</dbReference>
<organism evidence="9 10">
    <name type="scientific">Kineothrix sedimenti</name>
    <dbReference type="NCBI Taxonomy" id="3123317"/>
    <lineage>
        <taxon>Bacteria</taxon>
        <taxon>Bacillati</taxon>
        <taxon>Bacillota</taxon>
        <taxon>Clostridia</taxon>
        <taxon>Lachnospirales</taxon>
        <taxon>Lachnospiraceae</taxon>
        <taxon>Kineothrix</taxon>
    </lineage>
</organism>
<keyword evidence="5" id="KW-0190">Covalent protein-DNA linkage</keyword>
<evidence type="ECO:0000313" key="9">
    <source>
        <dbReference type="EMBL" id="XAH73460.1"/>
    </source>
</evidence>
<dbReference type="InterPro" id="IPR003738">
    <property type="entry name" value="SRAP"/>
</dbReference>
<evidence type="ECO:0000256" key="4">
    <source>
        <dbReference type="ARBA" id="ARBA00022801"/>
    </source>
</evidence>
<dbReference type="EMBL" id="CP146256">
    <property type="protein sequence ID" value="XAH73460.1"/>
    <property type="molecule type" value="Genomic_DNA"/>
</dbReference>
<evidence type="ECO:0000256" key="7">
    <source>
        <dbReference type="ARBA" id="ARBA00023239"/>
    </source>
</evidence>
<accession>A0ABZ3EVE4</accession>
<comment type="similarity">
    <text evidence="1 8">Belongs to the SOS response-associated peptidase family.</text>
</comment>
<protein>
    <recommendedName>
        <fullName evidence="8">Abasic site processing protein</fullName>
        <ecNumber evidence="8">3.4.-.-</ecNumber>
    </recommendedName>
</protein>
<keyword evidence="7" id="KW-0456">Lyase</keyword>
<evidence type="ECO:0000256" key="2">
    <source>
        <dbReference type="ARBA" id="ARBA00022670"/>
    </source>
</evidence>
<keyword evidence="3" id="KW-0227">DNA damage</keyword>
<reference evidence="9 10" key="1">
    <citation type="submission" date="2024-02" db="EMBL/GenBank/DDBJ databases">
        <title>Bacterial strain from lacustrine sediment.</title>
        <authorList>
            <person name="Petit C."/>
            <person name="Fadhlaoui K."/>
        </authorList>
    </citation>
    <scope>NUCLEOTIDE SEQUENCE [LARGE SCALE GENOMIC DNA]</scope>
    <source>
        <strain evidence="9 10">IPX-CK</strain>
    </source>
</reference>
<evidence type="ECO:0000256" key="6">
    <source>
        <dbReference type="ARBA" id="ARBA00023125"/>
    </source>
</evidence>
<keyword evidence="2 8" id="KW-0645">Protease</keyword>
<proteinExistence type="inferred from homology"/>
<sequence>MCGRYYIQDDLINEIEEIVTEIDAKVNFKGDVFPTNRVPVIYGNQESLVLTDMIWGFPHFNGKGVIINARCESVKTKRTFRDSFLNNRCIIPASGFYEWDKEKNKVRFERKNSNILYMAGIWKSYEDAKRFVILTTRANDSVRNVHDRMPLLLKENELENWIFEDEFADWAIQKIPSQLNQIRDYEQFTLPF</sequence>
<dbReference type="PANTHER" id="PTHR13604:SF0">
    <property type="entry name" value="ABASIC SITE PROCESSING PROTEIN HMCES"/>
    <property type="match status" value="1"/>
</dbReference>
<dbReference type="EC" id="3.4.-.-" evidence="8"/>
<dbReference type="Gene3D" id="3.90.1680.10">
    <property type="entry name" value="SOS response associated peptidase-like"/>
    <property type="match status" value="1"/>
</dbReference>
<dbReference type="Pfam" id="PF02586">
    <property type="entry name" value="SRAP"/>
    <property type="match status" value="1"/>
</dbReference>
<gene>
    <name evidence="9" type="ORF">V6984_18455</name>
</gene>
<evidence type="ECO:0000256" key="3">
    <source>
        <dbReference type="ARBA" id="ARBA00022763"/>
    </source>
</evidence>
<keyword evidence="10" id="KW-1185">Reference proteome</keyword>